<organism evidence="6">
    <name type="scientific">mine drainage metagenome</name>
    <dbReference type="NCBI Taxonomy" id="410659"/>
    <lineage>
        <taxon>unclassified sequences</taxon>
        <taxon>metagenomes</taxon>
        <taxon>ecological metagenomes</taxon>
    </lineage>
</organism>
<reference evidence="6" key="1">
    <citation type="submission" date="2016-10" db="EMBL/GenBank/DDBJ databases">
        <title>Sequence of Gallionella enrichment culture.</title>
        <authorList>
            <person name="Poehlein A."/>
            <person name="Muehling M."/>
            <person name="Daniel R."/>
        </authorList>
    </citation>
    <scope>NUCLEOTIDE SEQUENCE</scope>
</reference>
<feature type="domain" description="HTH hxlR-type" evidence="5">
    <location>
        <begin position="22"/>
        <end position="120"/>
    </location>
</feature>
<name>A0A1J5S6A4_9ZZZZ</name>
<proteinExistence type="predicted"/>
<feature type="region of interest" description="Disordered" evidence="4">
    <location>
        <begin position="123"/>
        <end position="158"/>
    </location>
</feature>
<dbReference type="PROSITE" id="PS51118">
    <property type="entry name" value="HTH_HXLR"/>
    <property type="match status" value="1"/>
</dbReference>
<gene>
    <name evidence="6" type="primary">yybR_4</name>
    <name evidence="6" type="ORF">GALL_139380</name>
</gene>
<evidence type="ECO:0000256" key="3">
    <source>
        <dbReference type="ARBA" id="ARBA00023163"/>
    </source>
</evidence>
<dbReference type="InterPro" id="IPR036388">
    <property type="entry name" value="WH-like_DNA-bd_sf"/>
</dbReference>
<comment type="caution">
    <text evidence="6">The sequence shown here is derived from an EMBL/GenBank/DDBJ whole genome shotgun (WGS) entry which is preliminary data.</text>
</comment>
<dbReference type="SUPFAM" id="SSF46785">
    <property type="entry name" value="Winged helix' DNA-binding domain"/>
    <property type="match status" value="1"/>
</dbReference>
<protein>
    <submittedName>
        <fullName evidence="6">Putative HTH-type transcriptional regulator YybR</fullName>
    </submittedName>
</protein>
<evidence type="ECO:0000256" key="1">
    <source>
        <dbReference type="ARBA" id="ARBA00023015"/>
    </source>
</evidence>
<dbReference type="Pfam" id="PF01638">
    <property type="entry name" value="HxlR"/>
    <property type="match status" value="1"/>
</dbReference>
<evidence type="ECO:0000313" key="6">
    <source>
        <dbReference type="EMBL" id="OIR04001.1"/>
    </source>
</evidence>
<dbReference type="Gene3D" id="1.10.10.10">
    <property type="entry name" value="Winged helix-like DNA-binding domain superfamily/Winged helix DNA-binding domain"/>
    <property type="match status" value="1"/>
</dbReference>
<dbReference type="PANTHER" id="PTHR33204">
    <property type="entry name" value="TRANSCRIPTIONAL REGULATOR, MARR FAMILY"/>
    <property type="match status" value="1"/>
</dbReference>
<dbReference type="InterPro" id="IPR036390">
    <property type="entry name" value="WH_DNA-bd_sf"/>
</dbReference>
<keyword evidence="3" id="KW-0804">Transcription</keyword>
<evidence type="ECO:0000259" key="5">
    <source>
        <dbReference type="PROSITE" id="PS51118"/>
    </source>
</evidence>
<sequence>MPNPRPAPAPLDHRYRTETGGCPIEAAFDLLGGRWKGLLLWRLCDGPRRFHELRRSLPHISQRMLVRQLRELERDGLATRSVEAGVPPKVVYAATESALALGPVMELLRDWAARHLGIAAEKKKPRKLSVESRPSRSASPTRGARRLPAPLRTGTHGR</sequence>
<keyword evidence="1" id="KW-0805">Transcription regulation</keyword>
<dbReference type="EMBL" id="MLJW01000061">
    <property type="protein sequence ID" value="OIR04001.1"/>
    <property type="molecule type" value="Genomic_DNA"/>
</dbReference>
<dbReference type="InterPro" id="IPR002577">
    <property type="entry name" value="HTH_HxlR"/>
</dbReference>
<evidence type="ECO:0000256" key="2">
    <source>
        <dbReference type="ARBA" id="ARBA00023125"/>
    </source>
</evidence>
<evidence type="ECO:0000256" key="4">
    <source>
        <dbReference type="SAM" id="MobiDB-lite"/>
    </source>
</evidence>
<dbReference type="GO" id="GO:0003677">
    <property type="term" value="F:DNA binding"/>
    <property type="evidence" value="ECO:0007669"/>
    <property type="project" value="UniProtKB-KW"/>
</dbReference>
<accession>A0A1J5S6A4</accession>
<dbReference type="AlphaFoldDB" id="A0A1J5S6A4"/>
<dbReference type="PANTHER" id="PTHR33204:SF29">
    <property type="entry name" value="TRANSCRIPTIONAL REGULATOR"/>
    <property type="match status" value="1"/>
</dbReference>
<keyword evidence="2" id="KW-0238">DNA-binding</keyword>